<sequence length="416" mass="45410">MHQVDVIVLGAGIAGVSTAAHLRQRGLDVALIDRRHPGEETSFGNAGIVQRSGFCPFPFPTDPAALFDIALKQSTAVTYDLGTLIRLVPWLYRYHRFANTALAVQDYAKAMAPLKALALGEHKALAKKANAERFYRKSGWLHVYRSAKGAAAGEAERHFARIYGVEYQEFSGGDINAVEPGLITDGLFGVYWPESESVSNPAAVTDAVWRSFIQDGGRFFSGNALELERKRNGWHLRAERSDIRAGQAVVALGPWSGDFLKKMGESYPLAVKRGYHSHFRPASGASLSRPVVDVEHGFVLTPMERGIRLTTGVEFADRDAPPSPGLIKMARKRAEEIFPLGRQIDNEPWLGSRLCLPDSLPVVGPSPENPGLWYNFGHGHEGFTLGPVTARILAELMTGAKPCADASPLSPLRFIA</sequence>
<dbReference type="RefSeq" id="WP_190292741.1">
    <property type="nucleotide sequence ID" value="NZ_JABFCZ010000019.1"/>
</dbReference>
<evidence type="ECO:0000313" key="3">
    <source>
        <dbReference type="EMBL" id="MBD1548004.1"/>
    </source>
</evidence>
<protein>
    <submittedName>
        <fullName evidence="3">FAD-binding oxidoreductase</fullName>
    </submittedName>
</protein>
<dbReference type="InterPro" id="IPR036188">
    <property type="entry name" value="FAD/NAD-bd_sf"/>
</dbReference>
<dbReference type="SUPFAM" id="SSF54373">
    <property type="entry name" value="FAD-linked reductases, C-terminal domain"/>
    <property type="match status" value="1"/>
</dbReference>
<dbReference type="GO" id="GO:0005737">
    <property type="term" value="C:cytoplasm"/>
    <property type="evidence" value="ECO:0007669"/>
    <property type="project" value="TreeGrafter"/>
</dbReference>
<evidence type="ECO:0000256" key="1">
    <source>
        <dbReference type="ARBA" id="ARBA00023002"/>
    </source>
</evidence>
<dbReference type="Pfam" id="PF01266">
    <property type="entry name" value="DAO"/>
    <property type="match status" value="1"/>
</dbReference>
<dbReference type="GO" id="GO:0016491">
    <property type="term" value="F:oxidoreductase activity"/>
    <property type="evidence" value="ECO:0007669"/>
    <property type="project" value="UniProtKB-KW"/>
</dbReference>
<dbReference type="PANTHER" id="PTHR13847:SF289">
    <property type="entry name" value="GLYCINE OXIDASE"/>
    <property type="match status" value="1"/>
</dbReference>
<dbReference type="PANTHER" id="PTHR13847">
    <property type="entry name" value="SARCOSINE DEHYDROGENASE-RELATED"/>
    <property type="match status" value="1"/>
</dbReference>
<proteinExistence type="predicted"/>
<dbReference type="Gene3D" id="3.50.50.60">
    <property type="entry name" value="FAD/NAD(P)-binding domain"/>
    <property type="match status" value="2"/>
</dbReference>
<feature type="domain" description="FAD dependent oxidoreductase" evidence="2">
    <location>
        <begin position="5"/>
        <end position="396"/>
    </location>
</feature>
<dbReference type="AlphaFoldDB" id="A0A926SA07"/>
<dbReference type="EMBL" id="JABFCZ010000019">
    <property type="protein sequence ID" value="MBD1548004.1"/>
    <property type="molecule type" value="Genomic_DNA"/>
</dbReference>
<evidence type="ECO:0000259" key="2">
    <source>
        <dbReference type="Pfam" id="PF01266"/>
    </source>
</evidence>
<dbReference type="Gene3D" id="3.30.9.10">
    <property type="entry name" value="D-Amino Acid Oxidase, subunit A, domain 2"/>
    <property type="match status" value="1"/>
</dbReference>
<gene>
    <name evidence="3" type="ORF">HK439_17185</name>
</gene>
<keyword evidence="1" id="KW-0560">Oxidoreductase</keyword>
<dbReference type="InterPro" id="IPR006076">
    <property type="entry name" value="FAD-dep_OxRdtase"/>
</dbReference>
<comment type="caution">
    <text evidence="3">The sequence shown here is derived from an EMBL/GenBank/DDBJ whole genome shotgun (WGS) entry which is preliminary data.</text>
</comment>
<dbReference type="Proteomes" id="UP000598467">
    <property type="component" value="Unassembled WGS sequence"/>
</dbReference>
<name>A0A926SA07_9HYPH</name>
<dbReference type="SUPFAM" id="SSF51905">
    <property type="entry name" value="FAD/NAD(P)-binding domain"/>
    <property type="match status" value="1"/>
</dbReference>
<reference evidence="3" key="1">
    <citation type="submission" date="2020-05" db="EMBL/GenBank/DDBJ databases">
        <title>Identification of trans-AT polyketide cluster in two marine bacteria, producers of a novel glutaramide-containing polyketide sesbanimide D and analogs.</title>
        <authorList>
            <person name="Kacar D."/>
            <person name="Rodriguez P."/>
            <person name="Canedo L."/>
            <person name="Gonzalez E."/>
            <person name="Galan B."/>
            <person name="De La Calle F."/>
            <person name="Garcia J.L."/>
        </authorList>
    </citation>
    <scope>NUCLEOTIDE SEQUENCE</scope>
    <source>
        <strain evidence="3">PHM038</strain>
    </source>
</reference>
<accession>A0A926SA07</accession>
<evidence type="ECO:0000313" key="4">
    <source>
        <dbReference type="Proteomes" id="UP000598467"/>
    </source>
</evidence>
<organism evidence="3 4">
    <name type="scientific">Roseibium aggregatum</name>
    <dbReference type="NCBI Taxonomy" id="187304"/>
    <lineage>
        <taxon>Bacteria</taxon>
        <taxon>Pseudomonadati</taxon>
        <taxon>Pseudomonadota</taxon>
        <taxon>Alphaproteobacteria</taxon>
        <taxon>Hyphomicrobiales</taxon>
        <taxon>Stappiaceae</taxon>
        <taxon>Roseibium</taxon>
    </lineage>
</organism>